<dbReference type="EMBL" id="GG738901">
    <property type="protein sequence ID" value="EFC39297.1"/>
    <property type="molecule type" value="Genomic_DNA"/>
</dbReference>
<dbReference type="SUPFAM" id="SSF54695">
    <property type="entry name" value="POZ domain"/>
    <property type="match status" value="1"/>
</dbReference>
<dbReference type="PANTHER" id="PTHR46388">
    <property type="entry name" value="NHL REPEAT-CONTAINING PROTEIN 2"/>
    <property type="match status" value="1"/>
</dbReference>
<dbReference type="eggNOG" id="KOG2177">
    <property type="taxonomic scope" value="Eukaryota"/>
</dbReference>
<name>D2VVE5_NAEGR</name>
<dbReference type="PROSITE" id="PS50097">
    <property type="entry name" value="BTB"/>
    <property type="match status" value="1"/>
</dbReference>
<keyword evidence="1" id="KW-0677">Repeat</keyword>
<dbReference type="Pfam" id="PF00651">
    <property type="entry name" value="BTB"/>
    <property type="match status" value="1"/>
</dbReference>
<dbReference type="PANTHER" id="PTHR46388:SF2">
    <property type="entry name" value="NHL REPEAT-CONTAINING PROTEIN 2"/>
    <property type="match status" value="1"/>
</dbReference>
<dbReference type="OrthoDB" id="273823at2759"/>
<dbReference type="Pfam" id="PF01436">
    <property type="entry name" value="NHL"/>
    <property type="match status" value="3"/>
</dbReference>
<evidence type="ECO:0000259" key="3">
    <source>
        <dbReference type="PROSITE" id="PS50097"/>
    </source>
</evidence>
<dbReference type="PROSITE" id="PS51125">
    <property type="entry name" value="NHL"/>
    <property type="match status" value="1"/>
</dbReference>
<dbReference type="GeneID" id="8861142"/>
<evidence type="ECO:0000313" key="4">
    <source>
        <dbReference type="EMBL" id="EFC39297.1"/>
    </source>
</evidence>
<keyword evidence="5" id="KW-1185">Reference proteome</keyword>
<evidence type="ECO:0000313" key="5">
    <source>
        <dbReference type="Proteomes" id="UP000006671"/>
    </source>
</evidence>
<dbReference type="InterPro" id="IPR000210">
    <property type="entry name" value="BTB/POZ_dom"/>
</dbReference>
<dbReference type="SMART" id="SM00225">
    <property type="entry name" value="BTB"/>
    <property type="match status" value="1"/>
</dbReference>
<dbReference type="RefSeq" id="XP_002672041.1">
    <property type="nucleotide sequence ID" value="XM_002671995.1"/>
</dbReference>
<accession>D2VVE5</accession>
<dbReference type="VEuPathDB" id="AmoebaDB:NAEGRDRAFT_72988"/>
<dbReference type="Gene3D" id="3.30.710.10">
    <property type="entry name" value="Potassium Channel Kv1.1, Chain A"/>
    <property type="match status" value="1"/>
</dbReference>
<evidence type="ECO:0000256" key="1">
    <source>
        <dbReference type="ARBA" id="ARBA00022737"/>
    </source>
</evidence>
<gene>
    <name evidence="4" type="ORF">NAEGRDRAFT_72988</name>
</gene>
<dbReference type="CDD" id="cd14953">
    <property type="entry name" value="NHL_like_1"/>
    <property type="match status" value="1"/>
</dbReference>
<dbReference type="STRING" id="5762.D2VVE5"/>
<sequence>MRQSPKGMEQTIWTIAGNGIKGFYGDNGLAIEAKLSSPYGVAVNPYSNDVYIADYRNHCIRKVSALDNKITTIAGTGVAGYSGDGGLALHAQLNCPLSVSIHPKNEELYIADYSNHRIRKISLTYGTISTVAGNNTGGTSGDGGLALFAQLYFPQCVKIHPITFDIYIIDFVNNKIRRISNSSGIISTFAGNGTAGFCGEGGFATNAQLNGPSGLDFNPTTGDVYIADSNNHRVRKVNCKSGIITTLAGTGKAGYSDGIDAQLNYPYDVSFCTRGQIIYVTDRSNNRICTVSPIDGRITTVCGINEKGFDGDGGLAINAKISSPCQIAVHAKNGDVYFSDFGNNRIRKIVGSYHATLLKPLSFKLKKYDRDLVDGTNLICCKSVFNILAPHFSKSIVFNSFLLKHLTSTQMEIIQHLIDSIMYQQYHDSEWFDKYELVDILAILGMSKGFTSLKRKLVDEFTKSFSQSCAQLVSKNLEKVTQAKDSAPLFIDNPLLDQLLDYCIGHAAKTMQQSASAVDIPIFQKHLVPIAKKLSTTINPITINDDETSDKTTKSVETLFNDKATSDITIKTGTKEFYAHKTILASNSPYYEALFNSGFEYQDLKDDIYVIDTEEFSEDLHEIVLKYCYGVFDVSSVPINQALPLFKCFALYDVKEMIDYYLNNLQITIDNFCTLFEQLGNYNDSVYERLINFGRNTGKTFNRGQG</sequence>
<dbReference type="AlphaFoldDB" id="D2VVE5"/>
<organism evidence="5">
    <name type="scientific">Naegleria gruberi</name>
    <name type="common">Amoeba</name>
    <dbReference type="NCBI Taxonomy" id="5762"/>
    <lineage>
        <taxon>Eukaryota</taxon>
        <taxon>Discoba</taxon>
        <taxon>Heterolobosea</taxon>
        <taxon>Tetramitia</taxon>
        <taxon>Eutetramitia</taxon>
        <taxon>Vahlkampfiidae</taxon>
        <taxon>Naegleria</taxon>
    </lineage>
</organism>
<dbReference type="InterPro" id="IPR011042">
    <property type="entry name" value="6-blade_b-propeller_TolB-like"/>
</dbReference>
<proteinExistence type="predicted"/>
<dbReference type="InterPro" id="IPR001258">
    <property type="entry name" value="NHL_repeat"/>
</dbReference>
<dbReference type="Proteomes" id="UP000006671">
    <property type="component" value="Unassembled WGS sequence"/>
</dbReference>
<dbReference type="KEGG" id="ngr:NAEGRDRAFT_72988"/>
<dbReference type="InterPro" id="IPR011333">
    <property type="entry name" value="SKP1/BTB/POZ_sf"/>
</dbReference>
<reference evidence="4 5" key="1">
    <citation type="journal article" date="2010" name="Cell">
        <title>The genome of Naegleria gruberi illuminates early eukaryotic versatility.</title>
        <authorList>
            <person name="Fritz-Laylin L.K."/>
            <person name="Prochnik S.E."/>
            <person name="Ginger M.L."/>
            <person name="Dacks J.B."/>
            <person name="Carpenter M.L."/>
            <person name="Field M.C."/>
            <person name="Kuo A."/>
            <person name="Paredez A."/>
            <person name="Chapman J."/>
            <person name="Pham J."/>
            <person name="Shu S."/>
            <person name="Neupane R."/>
            <person name="Cipriano M."/>
            <person name="Mancuso J."/>
            <person name="Tu H."/>
            <person name="Salamov A."/>
            <person name="Lindquist E."/>
            <person name="Shapiro H."/>
            <person name="Lucas S."/>
            <person name="Grigoriev I.V."/>
            <person name="Cande W.Z."/>
            <person name="Fulton C."/>
            <person name="Rokhsar D.S."/>
            <person name="Dawson S.C."/>
        </authorList>
    </citation>
    <scope>NUCLEOTIDE SEQUENCE [LARGE SCALE GENOMIC DNA]</scope>
    <source>
        <strain evidence="4 5">NEG-M</strain>
    </source>
</reference>
<evidence type="ECO:0000256" key="2">
    <source>
        <dbReference type="PROSITE-ProRule" id="PRU00504"/>
    </source>
</evidence>
<feature type="domain" description="BTB" evidence="3">
    <location>
        <begin position="566"/>
        <end position="629"/>
    </location>
</feature>
<dbReference type="SUPFAM" id="SSF101898">
    <property type="entry name" value="NHL repeat"/>
    <property type="match status" value="1"/>
</dbReference>
<dbReference type="InParanoid" id="D2VVE5"/>
<protein>
    <submittedName>
        <fullName evidence="4">Predicted protein</fullName>
    </submittedName>
</protein>
<dbReference type="Gene3D" id="2.120.10.30">
    <property type="entry name" value="TolB, C-terminal domain"/>
    <property type="match status" value="3"/>
</dbReference>
<feature type="repeat" description="NHL" evidence="2">
    <location>
        <begin position="35"/>
        <end position="66"/>
    </location>
</feature>